<dbReference type="AlphaFoldDB" id="A0A6J5ZZM3"/>
<evidence type="ECO:0000256" key="1">
    <source>
        <dbReference type="ARBA" id="ARBA00010688"/>
    </source>
</evidence>
<organism evidence="5">
    <name type="scientific">freshwater metagenome</name>
    <dbReference type="NCBI Taxonomy" id="449393"/>
    <lineage>
        <taxon>unclassified sequences</taxon>
        <taxon>metagenomes</taxon>
        <taxon>ecological metagenomes</taxon>
    </lineage>
</organism>
<dbReference type="GO" id="GO:0016301">
    <property type="term" value="F:kinase activity"/>
    <property type="evidence" value="ECO:0007669"/>
    <property type="project" value="UniProtKB-KW"/>
</dbReference>
<sequence length="328" mass="35729">MRTAITGSVATDHLMSFPGRFNDSLMAEQLHNVSLSFLVDDLQIRRGGVAANICFGMGVLGGNPLLVAAVGHDFDDYRLWLEKHGVDCSEVHTSATAHTARFMCTTDNEQNQIASFYPGAMSESSELDMAVIAKRVGGLELVLIGADDPDAMIKHTNSCRDQGIDFIADPSQQLPRLNGDQTRAVVEGAKYLFNNEYESQLIEQRTGWSENEVLENVGVRVTTLGKNGVRITSIDGTDIYVPVAQEKSIKDPTGVGDAFRAGFIMGLEWGQSLKHSAQIGSLLATYVIETIGTQEFTLSKSGFLDRLGRAYGKDSAKAIRDKLVCHHD</sequence>
<gene>
    <name evidence="5" type="ORF">UFOPK3770_01341</name>
</gene>
<keyword evidence="3" id="KW-0418">Kinase</keyword>
<evidence type="ECO:0000259" key="4">
    <source>
        <dbReference type="Pfam" id="PF00294"/>
    </source>
</evidence>
<name>A0A6J5ZZM3_9ZZZZ</name>
<dbReference type="EMBL" id="CAESAJ010000209">
    <property type="protein sequence ID" value="CAB4344843.1"/>
    <property type="molecule type" value="Genomic_DNA"/>
</dbReference>
<dbReference type="Gene3D" id="3.40.1190.20">
    <property type="match status" value="1"/>
</dbReference>
<dbReference type="InterPro" id="IPR011611">
    <property type="entry name" value="PfkB_dom"/>
</dbReference>
<evidence type="ECO:0000256" key="2">
    <source>
        <dbReference type="ARBA" id="ARBA00022679"/>
    </source>
</evidence>
<evidence type="ECO:0000256" key="3">
    <source>
        <dbReference type="ARBA" id="ARBA00022777"/>
    </source>
</evidence>
<evidence type="ECO:0000313" key="5">
    <source>
        <dbReference type="EMBL" id="CAB4344843.1"/>
    </source>
</evidence>
<dbReference type="SUPFAM" id="SSF53613">
    <property type="entry name" value="Ribokinase-like"/>
    <property type="match status" value="1"/>
</dbReference>
<accession>A0A6J5ZZM3</accession>
<dbReference type="InterPro" id="IPR029056">
    <property type="entry name" value="Ribokinase-like"/>
</dbReference>
<proteinExistence type="inferred from homology"/>
<feature type="domain" description="Carbohydrate kinase PfkB" evidence="4">
    <location>
        <begin position="32"/>
        <end position="295"/>
    </location>
</feature>
<dbReference type="InterPro" id="IPR050306">
    <property type="entry name" value="PfkB_Carbo_kinase"/>
</dbReference>
<keyword evidence="2" id="KW-0808">Transferase</keyword>
<reference evidence="5" key="1">
    <citation type="submission" date="2020-05" db="EMBL/GenBank/DDBJ databases">
        <authorList>
            <person name="Chiriac C."/>
            <person name="Salcher M."/>
            <person name="Ghai R."/>
            <person name="Kavagutti S V."/>
        </authorList>
    </citation>
    <scope>NUCLEOTIDE SEQUENCE</scope>
</reference>
<comment type="similarity">
    <text evidence="1">Belongs to the carbohydrate kinase PfkB family.</text>
</comment>
<dbReference type="PANTHER" id="PTHR43085">
    <property type="entry name" value="HEXOKINASE FAMILY MEMBER"/>
    <property type="match status" value="1"/>
</dbReference>
<dbReference type="Pfam" id="PF00294">
    <property type="entry name" value="PfkB"/>
    <property type="match status" value="1"/>
</dbReference>
<dbReference type="CDD" id="cd01942">
    <property type="entry name" value="ribokinase_group_A"/>
    <property type="match status" value="1"/>
</dbReference>
<protein>
    <submittedName>
        <fullName evidence="5">Unannotated protein</fullName>
    </submittedName>
</protein>
<dbReference type="PANTHER" id="PTHR43085:SF46">
    <property type="entry name" value="ADENOSINE KINASE"/>
    <property type="match status" value="1"/>
</dbReference>